<dbReference type="EMBL" id="CTEF01000001">
    <property type="protein sequence ID" value="CQD10672.1"/>
    <property type="molecule type" value="Genomic_DNA"/>
</dbReference>
<keyword evidence="1" id="KW-0812">Transmembrane</keyword>
<accession>A0A0U1DAV7</accession>
<feature type="transmembrane region" description="Helical" evidence="1">
    <location>
        <begin position="83"/>
        <end position="102"/>
    </location>
</feature>
<evidence type="ECO:0000313" key="2">
    <source>
        <dbReference type="EMBL" id="CQD10672.1"/>
    </source>
</evidence>
<protein>
    <submittedName>
        <fullName evidence="2">Uncharacterized protein</fullName>
    </submittedName>
</protein>
<feature type="transmembrane region" description="Helical" evidence="1">
    <location>
        <begin position="254"/>
        <end position="270"/>
    </location>
</feature>
<sequence>MTPGYDAPSRELPSYVTYRRRVLGKALDAFLDSPLSGIVPWALMAILAGPGRYEIAVWGALGFSLVVLALDRRRNIPVHVLEALGVAFFVVLAAVGLVASRGQKAWLEMWSGEVTNASLAVFALVSVIIGRPYTTAYARDIVPPEQWDTPLFKRTNMVVATVWAVAFGFSASVGFLGDVVYGSTDNFWTGWVLQLAALFFAVAVTEFYPEYARAKDAAHAHHTVPSWSRVFEWLPPFVLATGVAGWLLATASSGVAADLVIVGAFGTALLRRRDLRARVT</sequence>
<feature type="transmembrane region" description="Helical" evidence="1">
    <location>
        <begin position="114"/>
        <end position="134"/>
    </location>
</feature>
<organism evidence="2 3">
    <name type="scientific">Mycolicibacterium conceptionense</name>
    <dbReference type="NCBI Taxonomy" id="451644"/>
    <lineage>
        <taxon>Bacteria</taxon>
        <taxon>Bacillati</taxon>
        <taxon>Actinomycetota</taxon>
        <taxon>Actinomycetes</taxon>
        <taxon>Mycobacteriales</taxon>
        <taxon>Mycobacteriaceae</taxon>
        <taxon>Mycolicibacterium</taxon>
    </lineage>
</organism>
<feature type="transmembrane region" description="Helical" evidence="1">
    <location>
        <begin position="155"/>
        <end position="176"/>
    </location>
</feature>
<name>A0A0U1DAV7_9MYCO</name>
<feature type="transmembrane region" description="Helical" evidence="1">
    <location>
        <begin position="55"/>
        <end position="71"/>
    </location>
</feature>
<evidence type="ECO:0000256" key="1">
    <source>
        <dbReference type="SAM" id="Phobius"/>
    </source>
</evidence>
<evidence type="ECO:0000313" key="3">
    <source>
        <dbReference type="Proteomes" id="UP000182227"/>
    </source>
</evidence>
<feature type="transmembrane region" description="Helical" evidence="1">
    <location>
        <begin position="188"/>
        <end position="209"/>
    </location>
</feature>
<feature type="transmembrane region" description="Helical" evidence="1">
    <location>
        <begin position="230"/>
        <end position="248"/>
    </location>
</feature>
<gene>
    <name evidence="2" type="ORF">BN970_02118</name>
</gene>
<keyword evidence="1" id="KW-0472">Membrane</keyword>
<keyword evidence="1" id="KW-1133">Transmembrane helix</keyword>
<proteinExistence type="predicted"/>
<reference evidence="2 3" key="1">
    <citation type="submission" date="2015-03" db="EMBL/GenBank/DDBJ databases">
        <authorList>
            <person name="Murphy D."/>
        </authorList>
    </citation>
    <scope>NUCLEOTIDE SEQUENCE [LARGE SCALE GENOMIC DNA]</scope>
    <source>
        <strain evidence="2 3">D16</strain>
    </source>
</reference>
<dbReference type="AlphaFoldDB" id="A0A0U1DAV7"/>
<dbReference type="Proteomes" id="UP000182227">
    <property type="component" value="Unassembled WGS sequence"/>
</dbReference>